<reference evidence="1" key="1">
    <citation type="submission" date="2022-12" db="EMBL/GenBank/DDBJ databases">
        <authorList>
            <person name="Alioto T."/>
            <person name="Alioto T."/>
            <person name="Gomez Garrido J."/>
        </authorList>
    </citation>
    <scope>NUCLEOTIDE SEQUENCE</scope>
</reference>
<evidence type="ECO:0000313" key="1">
    <source>
        <dbReference type="EMBL" id="CAI5769886.1"/>
    </source>
</evidence>
<dbReference type="AlphaFoldDB" id="A0AA35NZC9"/>
<sequence>LAAQRCDATMQLAATYVNGRLRNHLATVTNEWPQEDGLPTMLEIKFPTDMPPSVLKIIGKARSLSGSLSSADSTG</sequence>
<proteinExistence type="predicted"/>
<gene>
    <name evidence="1" type="ORF">PODLI_1B036483</name>
</gene>
<dbReference type="Proteomes" id="UP001178461">
    <property type="component" value="Chromosome 3"/>
</dbReference>
<organism evidence="1 2">
    <name type="scientific">Podarcis lilfordi</name>
    <name type="common">Lilford's wall lizard</name>
    <dbReference type="NCBI Taxonomy" id="74358"/>
    <lineage>
        <taxon>Eukaryota</taxon>
        <taxon>Metazoa</taxon>
        <taxon>Chordata</taxon>
        <taxon>Craniata</taxon>
        <taxon>Vertebrata</taxon>
        <taxon>Euteleostomi</taxon>
        <taxon>Lepidosauria</taxon>
        <taxon>Squamata</taxon>
        <taxon>Bifurcata</taxon>
        <taxon>Unidentata</taxon>
        <taxon>Episquamata</taxon>
        <taxon>Laterata</taxon>
        <taxon>Lacertibaenia</taxon>
        <taxon>Lacertidae</taxon>
        <taxon>Podarcis</taxon>
    </lineage>
</organism>
<name>A0AA35NZC9_9SAUR</name>
<protein>
    <submittedName>
        <fullName evidence="1">Uncharacterized protein</fullName>
    </submittedName>
</protein>
<dbReference type="EMBL" id="OX395128">
    <property type="protein sequence ID" value="CAI5769886.1"/>
    <property type="molecule type" value="Genomic_DNA"/>
</dbReference>
<feature type="non-terminal residue" evidence="1">
    <location>
        <position position="1"/>
    </location>
</feature>
<evidence type="ECO:0000313" key="2">
    <source>
        <dbReference type="Proteomes" id="UP001178461"/>
    </source>
</evidence>
<accession>A0AA35NZC9</accession>
<keyword evidence="2" id="KW-1185">Reference proteome</keyword>
<feature type="non-terminal residue" evidence="1">
    <location>
        <position position="75"/>
    </location>
</feature>